<evidence type="ECO:0000256" key="4">
    <source>
        <dbReference type="ARBA" id="ARBA00022692"/>
    </source>
</evidence>
<comment type="caution">
    <text evidence="10">Lacks conserved residue(s) required for the propagation of feature annotation.</text>
</comment>
<evidence type="ECO:0000256" key="7">
    <source>
        <dbReference type="ARBA" id="ARBA00023055"/>
    </source>
</evidence>
<accession>A0A915DM46</accession>
<dbReference type="Proteomes" id="UP000887574">
    <property type="component" value="Unplaced"/>
</dbReference>
<dbReference type="PANTHER" id="PTHR14467:SF0">
    <property type="entry name" value="PROTEIN ARV1"/>
    <property type="match status" value="1"/>
</dbReference>
<keyword evidence="3 10" id="KW-0813">Transport</keyword>
<evidence type="ECO:0000256" key="3">
    <source>
        <dbReference type="ARBA" id="ARBA00022448"/>
    </source>
</evidence>
<dbReference type="GO" id="GO:0005789">
    <property type="term" value="C:endoplasmic reticulum membrane"/>
    <property type="evidence" value="ECO:0007669"/>
    <property type="project" value="UniProtKB-SubCell"/>
</dbReference>
<evidence type="ECO:0000313" key="11">
    <source>
        <dbReference type="Proteomes" id="UP000887574"/>
    </source>
</evidence>
<dbReference type="GO" id="GO:0006665">
    <property type="term" value="P:sphingolipid metabolic process"/>
    <property type="evidence" value="ECO:0007669"/>
    <property type="project" value="TreeGrafter"/>
</dbReference>
<proteinExistence type="inferred from homology"/>
<evidence type="ECO:0000256" key="2">
    <source>
        <dbReference type="ARBA" id="ARBA00009187"/>
    </source>
</evidence>
<feature type="transmembrane region" description="Helical" evidence="10">
    <location>
        <begin position="161"/>
        <end position="181"/>
    </location>
</feature>
<dbReference type="GO" id="GO:0032366">
    <property type="term" value="P:intracellular sterol transport"/>
    <property type="evidence" value="ECO:0007669"/>
    <property type="project" value="UniProtKB-UniRule"/>
</dbReference>
<keyword evidence="6 10" id="KW-1133">Transmembrane helix</keyword>
<evidence type="ECO:0000256" key="5">
    <source>
        <dbReference type="ARBA" id="ARBA00022824"/>
    </source>
</evidence>
<keyword evidence="9 10" id="KW-0472">Membrane</keyword>
<dbReference type="WBParaSite" id="jg21029">
    <property type="protein sequence ID" value="jg21029"/>
    <property type="gene ID" value="jg21029"/>
</dbReference>
<keyword evidence="5 10" id="KW-0256">Endoplasmic reticulum</keyword>
<evidence type="ECO:0000256" key="10">
    <source>
        <dbReference type="RuleBase" id="RU368065"/>
    </source>
</evidence>
<name>A0A915DM46_9BILA</name>
<organism evidence="11 12">
    <name type="scientific">Ditylenchus dipsaci</name>
    <dbReference type="NCBI Taxonomy" id="166011"/>
    <lineage>
        <taxon>Eukaryota</taxon>
        <taxon>Metazoa</taxon>
        <taxon>Ecdysozoa</taxon>
        <taxon>Nematoda</taxon>
        <taxon>Chromadorea</taxon>
        <taxon>Rhabditida</taxon>
        <taxon>Tylenchina</taxon>
        <taxon>Tylenchomorpha</taxon>
        <taxon>Sphaerularioidea</taxon>
        <taxon>Anguinidae</taxon>
        <taxon>Anguininae</taxon>
        <taxon>Ditylenchus</taxon>
    </lineage>
</organism>
<keyword evidence="11" id="KW-1185">Reference proteome</keyword>
<keyword evidence="8 10" id="KW-0443">Lipid metabolism</keyword>
<keyword evidence="4 10" id="KW-0812">Transmembrane</keyword>
<dbReference type="GO" id="GO:0097036">
    <property type="term" value="P:regulation of plasma membrane sterol distribution"/>
    <property type="evidence" value="ECO:0007669"/>
    <property type="project" value="UniProtKB-UniRule"/>
</dbReference>
<evidence type="ECO:0000256" key="9">
    <source>
        <dbReference type="ARBA" id="ARBA00023136"/>
    </source>
</evidence>
<dbReference type="InterPro" id="IPR007290">
    <property type="entry name" value="Arv1"/>
</dbReference>
<evidence type="ECO:0000313" key="12">
    <source>
        <dbReference type="WBParaSite" id="jg21029"/>
    </source>
</evidence>
<sequence length="229" mass="26822">MVVVTRKSSVKLQSKTSVENKKDDAHIQTYESRKFICVNCMSDASSLYTTYSKEVVRITECKCCGEAVDKYVEYDIVLVFIDLILQYSTAYRHLLLNTNFKSYYRLASIFLLCDAYEKWIERRAVELTDNDRIYDLEWHFYGSLLQSLAEINEKRMKLTKFLEVTFMGFYGNIFVVFSIVWKLHQHCSKHDVCQFSLGSEYCHGDVWVLIQKVTGKMVKSMLDTITSFI</sequence>
<evidence type="ECO:0000256" key="1">
    <source>
        <dbReference type="ARBA" id="ARBA00004477"/>
    </source>
</evidence>
<evidence type="ECO:0000256" key="8">
    <source>
        <dbReference type="ARBA" id="ARBA00023098"/>
    </source>
</evidence>
<dbReference type="GO" id="GO:0032541">
    <property type="term" value="C:cortical endoplasmic reticulum"/>
    <property type="evidence" value="ECO:0007669"/>
    <property type="project" value="TreeGrafter"/>
</dbReference>
<keyword evidence="7 10" id="KW-0445">Lipid transport</keyword>
<comment type="similarity">
    <text evidence="2 10">Belongs to the ARV1 family.</text>
</comment>
<comment type="subcellular location">
    <subcellularLocation>
        <location evidence="1 10">Endoplasmic reticulum membrane</location>
        <topology evidence="1 10">Multi-pass membrane protein</topology>
    </subcellularLocation>
</comment>
<reference evidence="12" key="1">
    <citation type="submission" date="2022-11" db="UniProtKB">
        <authorList>
            <consortium name="WormBaseParasite"/>
        </authorList>
    </citation>
    <scope>IDENTIFICATION</scope>
</reference>
<dbReference type="GO" id="GO:0016125">
    <property type="term" value="P:sterol metabolic process"/>
    <property type="evidence" value="ECO:0007669"/>
    <property type="project" value="UniProtKB-UniRule"/>
</dbReference>
<dbReference type="AlphaFoldDB" id="A0A915DM46"/>
<dbReference type="PANTHER" id="PTHR14467">
    <property type="entry name" value="ARV1"/>
    <property type="match status" value="1"/>
</dbReference>
<dbReference type="GO" id="GO:0005794">
    <property type="term" value="C:Golgi apparatus"/>
    <property type="evidence" value="ECO:0007669"/>
    <property type="project" value="TreeGrafter"/>
</dbReference>
<dbReference type="Pfam" id="PF04161">
    <property type="entry name" value="Arv1"/>
    <property type="match status" value="1"/>
</dbReference>
<protein>
    <recommendedName>
        <fullName evidence="10">Protein ARV</fullName>
    </recommendedName>
</protein>
<comment type="function">
    <text evidence="10">Mediator of sterol homeostasis involved in sterol uptake, trafficking and distribution into membranes.</text>
</comment>
<evidence type="ECO:0000256" key="6">
    <source>
        <dbReference type="ARBA" id="ARBA00022989"/>
    </source>
</evidence>